<evidence type="ECO:0000256" key="5">
    <source>
        <dbReference type="ARBA" id="ARBA00022679"/>
    </source>
</evidence>
<sequence>MGQVHPAHARRIPDIHKTNELVDIAPRQHLLSWGLTLLITFIAALVRWPRLNVPEDIVFDETYYVKDAFSILKNGYEREAVEKANEFLLQGRTDLFETIGSFVAHPPMGKWIIAIGQQLFGLDSFGWRAGVAFMGTLLVLVTTRVAIRLLRSVWFGALAGFLIAIDGLAIVMSRTALLDGIMATFVMLGVGCLVLDRDYARDRISRNLKPDSKYGGRFTWHPWRIPAGIFLGLAIATKWSALWYLAVIGILTVFYEYSFRKMRRAKYPLWGTLLVDTWWAKIQLLVPAFLVYVASWTGWIRSEDGWGRNPESLGILNTLKSLLAYHEQIWNFHINLKTDHSYEAYALGWPILQRPTSFYYKENLTNCASDNCASEVLALGNPLIWWTGVLALVLLLLNFLRSRNWRSGTIFLLFLAGWAPWLLFPERTMFYFYSIVYLPFLVIAIAYIANLIYVGVGARESSRKVFFWIGSIALLVVIGVSIYFYPIWTAIQLPKDDWLLRMWFRSWI</sequence>
<dbReference type="UniPathway" id="UPA00378"/>
<dbReference type="InterPro" id="IPR003342">
    <property type="entry name" value="ArnT-like_N"/>
</dbReference>
<dbReference type="EMBL" id="CAEZTU010000019">
    <property type="protein sequence ID" value="CAB4576754.1"/>
    <property type="molecule type" value="Genomic_DNA"/>
</dbReference>
<evidence type="ECO:0000313" key="12">
    <source>
        <dbReference type="EMBL" id="CAB4576754.1"/>
    </source>
</evidence>
<feature type="transmembrane region" description="Helical" evidence="9">
    <location>
        <begin position="383"/>
        <end position="400"/>
    </location>
</feature>
<evidence type="ECO:0000256" key="3">
    <source>
        <dbReference type="ARBA" id="ARBA00007222"/>
    </source>
</evidence>
<dbReference type="AlphaFoldDB" id="A0A6J6EP22"/>
<name>A0A6J6EP22_9ZZZZ</name>
<keyword evidence="7 9" id="KW-1133">Transmembrane helix</keyword>
<accession>A0A6J6EP22</accession>
<feature type="transmembrane region" description="Helical" evidence="9">
    <location>
        <begin position="30"/>
        <end position="48"/>
    </location>
</feature>
<dbReference type="GO" id="GO:0006493">
    <property type="term" value="P:protein O-linked glycosylation"/>
    <property type="evidence" value="ECO:0007669"/>
    <property type="project" value="InterPro"/>
</dbReference>
<feature type="transmembrane region" description="Helical" evidence="9">
    <location>
        <begin position="278"/>
        <end position="300"/>
    </location>
</feature>
<feature type="transmembrane region" description="Helical" evidence="9">
    <location>
        <begin position="241"/>
        <end position="257"/>
    </location>
</feature>
<dbReference type="Pfam" id="PF02366">
    <property type="entry name" value="PMT"/>
    <property type="match status" value="1"/>
</dbReference>
<dbReference type="GO" id="GO:0016020">
    <property type="term" value="C:membrane"/>
    <property type="evidence" value="ECO:0007669"/>
    <property type="project" value="InterPro"/>
</dbReference>
<dbReference type="Pfam" id="PF16192">
    <property type="entry name" value="PMT_4TMC"/>
    <property type="match status" value="1"/>
</dbReference>
<feature type="transmembrane region" description="Helical" evidence="9">
    <location>
        <begin position="430"/>
        <end position="453"/>
    </location>
</feature>
<dbReference type="GO" id="GO:0012505">
    <property type="term" value="C:endomembrane system"/>
    <property type="evidence" value="ECO:0007669"/>
    <property type="project" value="UniProtKB-SubCell"/>
</dbReference>
<evidence type="ECO:0000256" key="1">
    <source>
        <dbReference type="ARBA" id="ARBA00004127"/>
    </source>
</evidence>
<feature type="domain" description="ArnT-like N-terminal" evidence="10">
    <location>
        <begin position="38"/>
        <end position="254"/>
    </location>
</feature>
<feature type="transmembrane region" description="Helical" evidence="9">
    <location>
        <begin position="125"/>
        <end position="146"/>
    </location>
</feature>
<evidence type="ECO:0000256" key="7">
    <source>
        <dbReference type="ARBA" id="ARBA00022989"/>
    </source>
</evidence>
<feature type="transmembrane region" description="Helical" evidence="9">
    <location>
        <begin position="407"/>
        <end position="424"/>
    </location>
</feature>
<dbReference type="PANTHER" id="PTHR10050:SF46">
    <property type="entry name" value="PROTEIN O-MANNOSYL-TRANSFERASE 2"/>
    <property type="match status" value="1"/>
</dbReference>
<protein>
    <submittedName>
        <fullName evidence="12">Unannotated protein</fullName>
    </submittedName>
</protein>
<feature type="transmembrane region" description="Helical" evidence="9">
    <location>
        <begin position="177"/>
        <end position="195"/>
    </location>
</feature>
<gene>
    <name evidence="12" type="ORF">UFOPK1740_00618</name>
</gene>
<dbReference type="InterPro" id="IPR032421">
    <property type="entry name" value="PMT_4TMC"/>
</dbReference>
<comment type="subcellular location">
    <subcellularLocation>
        <location evidence="1">Endomembrane system</location>
        <topology evidence="1">Multi-pass membrane protein</topology>
    </subcellularLocation>
</comment>
<keyword evidence="8 9" id="KW-0472">Membrane</keyword>
<comment type="pathway">
    <text evidence="2">Protein modification; protein glycosylation.</text>
</comment>
<comment type="similarity">
    <text evidence="3">Belongs to the glycosyltransferase 39 family.</text>
</comment>
<keyword evidence="4" id="KW-0328">Glycosyltransferase</keyword>
<dbReference type="PANTHER" id="PTHR10050">
    <property type="entry name" value="DOLICHYL-PHOSPHATE-MANNOSE--PROTEIN MANNOSYLTRANSFERASE"/>
    <property type="match status" value="1"/>
</dbReference>
<dbReference type="InterPro" id="IPR027005">
    <property type="entry name" value="PMT-like"/>
</dbReference>
<feature type="transmembrane region" description="Helical" evidence="9">
    <location>
        <begin position="216"/>
        <end position="235"/>
    </location>
</feature>
<evidence type="ECO:0000259" key="11">
    <source>
        <dbReference type="Pfam" id="PF16192"/>
    </source>
</evidence>
<feature type="transmembrane region" description="Helical" evidence="9">
    <location>
        <begin position="153"/>
        <end position="171"/>
    </location>
</feature>
<organism evidence="12">
    <name type="scientific">freshwater metagenome</name>
    <dbReference type="NCBI Taxonomy" id="449393"/>
    <lineage>
        <taxon>unclassified sequences</taxon>
        <taxon>metagenomes</taxon>
        <taxon>ecological metagenomes</taxon>
    </lineage>
</organism>
<evidence type="ECO:0000256" key="6">
    <source>
        <dbReference type="ARBA" id="ARBA00022692"/>
    </source>
</evidence>
<dbReference type="GO" id="GO:0000030">
    <property type="term" value="F:mannosyltransferase activity"/>
    <property type="evidence" value="ECO:0007669"/>
    <property type="project" value="InterPro"/>
</dbReference>
<proteinExistence type="inferred from homology"/>
<keyword evidence="6 9" id="KW-0812">Transmembrane</keyword>
<feature type="domain" description="Protein O-mannosyl-transferase C-terminal four TM" evidence="11">
    <location>
        <begin position="319"/>
        <end position="507"/>
    </location>
</feature>
<evidence type="ECO:0000256" key="4">
    <source>
        <dbReference type="ARBA" id="ARBA00022676"/>
    </source>
</evidence>
<reference evidence="12" key="1">
    <citation type="submission" date="2020-05" db="EMBL/GenBank/DDBJ databases">
        <authorList>
            <person name="Chiriac C."/>
            <person name="Salcher M."/>
            <person name="Ghai R."/>
            <person name="Kavagutti S V."/>
        </authorList>
    </citation>
    <scope>NUCLEOTIDE SEQUENCE</scope>
</reference>
<evidence type="ECO:0000256" key="2">
    <source>
        <dbReference type="ARBA" id="ARBA00004922"/>
    </source>
</evidence>
<feature type="transmembrane region" description="Helical" evidence="9">
    <location>
        <begin position="465"/>
        <end position="488"/>
    </location>
</feature>
<evidence type="ECO:0000259" key="10">
    <source>
        <dbReference type="Pfam" id="PF02366"/>
    </source>
</evidence>
<keyword evidence="5" id="KW-0808">Transferase</keyword>
<evidence type="ECO:0000256" key="8">
    <source>
        <dbReference type="ARBA" id="ARBA00023136"/>
    </source>
</evidence>
<evidence type="ECO:0000256" key="9">
    <source>
        <dbReference type="SAM" id="Phobius"/>
    </source>
</evidence>